<reference evidence="8" key="1">
    <citation type="submission" date="2015-04" db="EMBL/GenBank/DDBJ databases">
        <title>Formation of a single polar flagellum by lateral and polar bacterial flagellar gene sets.</title>
        <authorList>
            <person name="Maruyama Y."/>
            <person name="Kobayashi M."/>
            <person name="Murata K."/>
            <person name="Hashimoto W."/>
        </authorList>
    </citation>
    <scope>NUCLEOTIDE SEQUENCE</scope>
    <source>
        <strain evidence="8">A1</strain>
    </source>
</reference>
<organism evidence="8">
    <name type="scientific">Sphingomonas sp. A1</name>
    <dbReference type="NCBI Taxonomy" id="90322"/>
    <lineage>
        <taxon>Bacteria</taxon>
        <taxon>Pseudomonadati</taxon>
        <taxon>Pseudomonadota</taxon>
        <taxon>Alphaproteobacteria</taxon>
        <taxon>Sphingomonadales</taxon>
        <taxon>Sphingomonadaceae</taxon>
        <taxon>Sphingomonas</taxon>
    </lineage>
</organism>
<keyword evidence="8" id="KW-0282">Flagellum</keyword>
<evidence type="ECO:0000256" key="1">
    <source>
        <dbReference type="ARBA" id="ARBA00009764"/>
    </source>
</evidence>
<dbReference type="GO" id="GO:0009424">
    <property type="term" value="C:bacterial-type flagellum hook"/>
    <property type="evidence" value="ECO:0007669"/>
    <property type="project" value="UniProtKB-UniRule"/>
</dbReference>
<feature type="domain" description="Flagellar hook-associated protein 2 C-terminal" evidence="7">
    <location>
        <begin position="229"/>
        <end position="452"/>
    </location>
</feature>
<keyword evidence="8" id="KW-0966">Cell projection</keyword>
<dbReference type="InterPro" id="IPR040026">
    <property type="entry name" value="FliD"/>
</dbReference>
<keyword evidence="8" id="KW-0969">Cilium</keyword>
<keyword evidence="3" id="KW-0175">Coiled coil</keyword>
<evidence type="ECO:0000256" key="4">
    <source>
        <dbReference type="ARBA" id="ARBA00023143"/>
    </source>
</evidence>
<keyword evidence="4 5" id="KW-0975">Bacterial flagellum</keyword>
<feature type="domain" description="Flagellar hook-associated protein 2 N-terminal" evidence="6">
    <location>
        <begin position="16"/>
        <end position="112"/>
    </location>
</feature>
<keyword evidence="5" id="KW-0964">Secreted</keyword>
<dbReference type="GO" id="GO:0071973">
    <property type="term" value="P:bacterial-type flagellum-dependent cell motility"/>
    <property type="evidence" value="ECO:0007669"/>
    <property type="project" value="TreeGrafter"/>
</dbReference>
<dbReference type="GO" id="GO:0009421">
    <property type="term" value="C:bacterial-type flagellum filament cap"/>
    <property type="evidence" value="ECO:0007669"/>
    <property type="project" value="InterPro"/>
</dbReference>
<dbReference type="AlphaFoldDB" id="A0A0A8K7H1"/>
<evidence type="ECO:0000313" key="8">
    <source>
        <dbReference type="EMBL" id="BAQ18855.1"/>
    </source>
</evidence>
<evidence type="ECO:0000256" key="5">
    <source>
        <dbReference type="RuleBase" id="RU362066"/>
    </source>
</evidence>
<dbReference type="GO" id="GO:0007155">
    <property type="term" value="P:cell adhesion"/>
    <property type="evidence" value="ECO:0007669"/>
    <property type="project" value="InterPro"/>
</dbReference>
<comment type="function">
    <text evidence="5">Required for morphogenesis and for the elongation of the flagellar filament by facilitating polymerization of the flagellin monomers at the tip of growing filament. Forms a capping structure, which prevents flagellin subunits (transported through the central channel of the flagellum) from leaking out without polymerization at the distal end.</text>
</comment>
<gene>
    <name evidence="8" type="primary">fliD</name>
</gene>
<dbReference type="PANTHER" id="PTHR30288:SF0">
    <property type="entry name" value="FLAGELLAR HOOK-ASSOCIATED PROTEIN 2"/>
    <property type="match status" value="1"/>
</dbReference>
<dbReference type="GO" id="GO:0005576">
    <property type="term" value="C:extracellular region"/>
    <property type="evidence" value="ECO:0007669"/>
    <property type="project" value="UniProtKB-SubCell"/>
</dbReference>
<comment type="subcellular location">
    <subcellularLocation>
        <location evidence="5">Secreted</location>
    </subcellularLocation>
    <subcellularLocation>
        <location evidence="5">Bacterial flagellum</location>
    </subcellularLocation>
</comment>
<evidence type="ECO:0000256" key="2">
    <source>
        <dbReference type="ARBA" id="ARBA00011255"/>
    </source>
</evidence>
<evidence type="ECO:0000259" key="7">
    <source>
        <dbReference type="Pfam" id="PF07195"/>
    </source>
</evidence>
<protein>
    <recommendedName>
        <fullName evidence="5">Flagellar hook-associated protein 2</fullName>
        <shortName evidence="5">HAP2</shortName>
    </recommendedName>
    <alternativeName>
        <fullName evidence="5">Flagellar cap protein</fullName>
    </alternativeName>
</protein>
<comment type="subunit">
    <text evidence="2 5">Homopentamer.</text>
</comment>
<dbReference type="InterPro" id="IPR010809">
    <property type="entry name" value="FliD_C"/>
</dbReference>
<dbReference type="InterPro" id="IPR003481">
    <property type="entry name" value="FliD_N"/>
</dbReference>
<dbReference type="EMBL" id="LC043072">
    <property type="protein sequence ID" value="BAQ18855.1"/>
    <property type="molecule type" value="Genomic_DNA"/>
</dbReference>
<sequence>MASTLTGTITSTGLASGLPIDSLVSKLMAVEQQPITTLQTKEASYKTQLSALGTLKGALSSLQTAAQAINTASKLAAFTAKVADTTVASASASGSAAAGTYSLEVTQLAQAQKIKTGSYASLTSAVGSGTLSIQTGSVGENGFEATKTVNITLSSPKNTVQDLRDAINSSGAGVTATLVNDGGDTPYRLVLTAKDTGTANAFKLSGVDGMDYDPSNVAGSSLTQIQGSKDAKFKLDGIDFVKSSNTVTDAVDGLTLNLSKTNEGSATTLTLARDASAMSDKISAFVQAYNQAIQVMRSQTSYNADTKTAGTLNGDSTVRSITQQLRSAMSSTVTVNGSAAYLSDIGITTAVDGTLSIDSTKLTAALTDSKKDVASMFGKVGDNNGFAARIDNLITSMTADDGMLTARTNGINSTIKTLDARIESMTNRLTSIEARYRAQFNALDSTLSSLNSTSTYLTQQLATLQTNYTGQSS</sequence>
<comment type="similarity">
    <text evidence="1 5">Belongs to the FliD family.</text>
</comment>
<evidence type="ECO:0000259" key="6">
    <source>
        <dbReference type="Pfam" id="PF02465"/>
    </source>
</evidence>
<dbReference type="Pfam" id="PF02465">
    <property type="entry name" value="FliD_N"/>
    <property type="match status" value="1"/>
</dbReference>
<accession>A0A0A8K7H1</accession>
<proteinExistence type="inferred from homology"/>
<evidence type="ECO:0000256" key="3">
    <source>
        <dbReference type="ARBA" id="ARBA00023054"/>
    </source>
</evidence>
<dbReference type="Pfam" id="PF07195">
    <property type="entry name" value="FliD_C"/>
    <property type="match status" value="1"/>
</dbReference>
<name>A0A0A8K7H1_9SPHN</name>
<dbReference type="PANTHER" id="PTHR30288">
    <property type="entry name" value="FLAGELLAR CAP/ASSEMBLY PROTEIN FLID"/>
    <property type="match status" value="1"/>
</dbReference>